<dbReference type="AlphaFoldDB" id="A0A4R6SYY4"/>
<reference evidence="1 2" key="1">
    <citation type="submission" date="2019-03" db="EMBL/GenBank/DDBJ databases">
        <title>Genomic Encyclopedia of Archaeal and Bacterial Type Strains, Phase II (KMG-II): from individual species to whole genera.</title>
        <authorList>
            <person name="Goeker M."/>
        </authorList>
    </citation>
    <scope>NUCLEOTIDE SEQUENCE [LARGE SCALE GENOMIC DNA]</scope>
    <source>
        <strain evidence="1 2">DSM 19035</strain>
    </source>
</reference>
<gene>
    <name evidence="1" type="ORF">ATK78_0779</name>
</gene>
<sequence length="200" mass="22189">MSMDIPKQEEGSKMDVSAKTAFDHVEAAKVFYNIARMRLLEVYNWDELCNLPSATFILTDELGNPVKRAVAEGDHFKIDIPGPGTEVGDGYDWVTVEQVYEESSAANQLTLIRVRPSSNPLHKSEETAHFFKDKATSTFTVTRIGNEVYAEVHGRNEIANTDSSGIIDRIRNTIIGLSAKVGLSFPQWQSLVDGLVRNNG</sequence>
<dbReference type="Proteomes" id="UP000295620">
    <property type="component" value="Unassembled WGS sequence"/>
</dbReference>
<organism evidence="1 2">
    <name type="scientific">Pedobacter metabolipauper</name>
    <dbReference type="NCBI Taxonomy" id="425513"/>
    <lineage>
        <taxon>Bacteria</taxon>
        <taxon>Pseudomonadati</taxon>
        <taxon>Bacteroidota</taxon>
        <taxon>Sphingobacteriia</taxon>
        <taxon>Sphingobacteriales</taxon>
        <taxon>Sphingobacteriaceae</taxon>
        <taxon>Pedobacter</taxon>
    </lineage>
</organism>
<protein>
    <submittedName>
        <fullName evidence="1">Uncharacterized protein</fullName>
    </submittedName>
</protein>
<name>A0A4R6SYY4_9SPHI</name>
<keyword evidence="2" id="KW-1185">Reference proteome</keyword>
<evidence type="ECO:0000313" key="2">
    <source>
        <dbReference type="Proteomes" id="UP000295620"/>
    </source>
</evidence>
<accession>A0A4R6SYY4</accession>
<comment type="caution">
    <text evidence="1">The sequence shown here is derived from an EMBL/GenBank/DDBJ whole genome shotgun (WGS) entry which is preliminary data.</text>
</comment>
<proteinExistence type="predicted"/>
<dbReference type="OrthoDB" id="947646at2"/>
<evidence type="ECO:0000313" key="1">
    <source>
        <dbReference type="EMBL" id="TDQ11656.1"/>
    </source>
</evidence>
<dbReference type="EMBL" id="SNYC01000003">
    <property type="protein sequence ID" value="TDQ11656.1"/>
    <property type="molecule type" value="Genomic_DNA"/>
</dbReference>